<accession>A0A8T3AZ06</accession>
<organism evidence="1 2">
    <name type="scientific">Dendrobium nobile</name>
    <name type="common">Orchid</name>
    <dbReference type="NCBI Taxonomy" id="94219"/>
    <lineage>
        <taxon>Eukaryota</taxon>
        <taxon>Viridiplantae</taxon>
        <taxon>Streptophyta</taxon>
        <taxon>Embryophyta</taxon>
        <taxon>Tracheophyta</taxon>
        <taxon>Spermatophyta</taxon>
        <taxon>Magnoliopsida</taxon>
        <taxon>Liliopsida</taxon>
        <taxon>Asparagales</taxon>
        <taxon>Orchidaceae</taxon>
        <taxon>Epidendroideae</taxon>
        <taxon>Malaxideae</taxon>
        <taxon>Dendrobiinae</taxon>
        <taxon>Dendrobium</taxon>
    </lineage>
</organism>
<proteinExistence type="predicted"/>
<keyword evidence="2" id="KW-1185">Reference proteome</keyword>
<dbReference type="EMBL" id="JAGYWB010000012">
    <property type="protein sequence ID" value="KAI0501367.1"/>
    <property type="molecule type" value="Genomic_DNA"/>
</dbReference>
<protein>
    <submittedName>
        <fullName evidence="1">Uncharacterized protein</fullName>
    </submittedName>
</protein>
<comment type="caution">
    <text evidence="1">The sequence shown here is derived from an EMBL/GenBank/DDBJ whole genome shotgun (WGS) entry which is preliminary data.</text>
</comment>
<gene>
    <name evidence="1" type="ORF">KFK09_016312</name>
</gene>
<dbReference type="AlphaFoldDB" id="A0A8T3AZ06"/>
<reference evidence="1" key="1">
    <citation type="journal article" date="2022" name="Front. Genet.">
        <title>Chromosome-Scale Assembly of the Dendrobium nobile Genome Provides Insights Into the Molecular Mechanism of the Biosynthesis of the Medicinal Active Ingredient of Dendrobium.</title>
        <authorList>
            <person name="Xu Q."/>
            <person name="Niu S.-C."/>
            <person name="Li K.-L."/>
            <person name="Zheng P.-J."/>
            <person name="Zhang X.-J."/>
            <person name="Jia Y."/>
            <person name="Liu Y."/>
            <person name="Niu Y.-X."/>
            <person name="Yu L.-H."/>
            <person name="Chen D.-F."/>
            <person name="Zhang G.-Q."/>
        </authorList>
    </citation>
    <scope>NUCLEOTIDE SEQUENCE</scope>
    <source>
        <tissue evidence="1">Leaf</tissue>
    </source>
</reference>
<sequence>MTDLAKMISYLVPFREHPPPTYETGAPYLFGSSICLQRDHVEGHSYPTSSTNKDFLSHRKQNPFPNSLSSHKHFCFSPIAGKSCEKIGILAERPRHYLLFSFATYALKSFSWKLMQS</sequence>
<evidence type="ECO:0000313" key="2">
    <source>
        <dbReference type="Proteomes" id="UP000829196"/>
    </source>
</evidence>
<name>A0A8T3AZ06_DENNO</name>
<evidence type="ECO:0000313" key="1">
    <source>
        <dbReference type="EMBL" id="KAI0501367.1"/>
    </source>
</evidence>
<dbReference type="Proteomes" id="UP000829196">
    <property type="component" value="Unassembled WGS sequence"/>
</dbReference>